<accession>A0A2I0B5T0</accession>
<dbReference type="Proteomes" id="UP000236161">
    <property type="component" value="Unassembled WGS sequence"/>
</dbReference>
<evidence type="ECO:0000313" key="2">
    <source>
        <dbReference type="Proteomes" id="UP000236161"/>
    </source>
</evidence>
<dbReference type="EMBL" id="KZ451911">
    <property type="protein sequence ID" value="PKA63135.1"/>
    <property type="molecule type" value="Genomic_DNA"/>
</dbReference>
<name>A0A2I0B5T0_9ASPA</name>
<reference evidence="1 2" key="1">
    <citation type="journal article" date="2017" name="Nature">
        <title>The Apostasia genome and the evolution of orchids.</title>
        <authorList>
            <person name="Zhang G.Q."/>
            <person name="Liu K.W."/>
            <person name="Li Z."/>
            <person name="Lohaus R."/>
            <person name="Hsiao Y.Y."/>
            <person name="Niu S.C."/>
            <person name="Wang J.Y."/>
            <person name="Lin Y.C."/>
            <person name="Xu Q."/>
            <person name="Chen L.J."/>
            <person name="Yoshida K."/>
            <person name="Fujiwara S."/>
            <person name="Wang Z.W."/>
            <person name="Zhang Y.Q."/>
            <person name="Mitsuda N."/>
            <person name="Wang M."/>
            <person name="Liu G.H."/>
            <person name="Pecoraro L."/>
            <person name="Huang H.X."/>
            <person name="Xiao X.J."/>
            <person name="Lin M."/>
            <person name="Wu X.Y."/>
            <person name="Wu W.L."/>
            <person name="Chen Y.Y."/>
            <person name="Chang S.B."/>
            <person name="Sakamoto S."/>
            <person name="Ohme-Takagi M."/>
            <person name="Yagi M."/>
            <person name="Zeng S.J."/>
            <person name="Shen C.Y."/>
            <person name="Yeh C.M."/>
            <person name="Luo Y.B."/>
            <person name="Tsai W.C."/>
            <person name="Van de Peer Y."/>
            <person name="Liu Z.J."/>
        </authorList>
    </citation>
    <scope>NUCLEOTIDE SEQUENCE [LARGE SCALE GENOMIC DNA]</scope>
    <source>
        <strain evidence="2">cv. Shenzhen</strain>
        <tissue evidence="1">Stem</tissue>
    </source>
</reference>
<sequence length="348" mass="39275">MHVDSTNTSELSIDSHVDGTSDTLGDLQNHVLEKKRSSLDFEDVSVMTSDLVVVASSYSLNEENKLLPELQDLSLVEALEASISDTYLVSNETTPSALIDISTLSYSTCYSNPLFEMDISELEVEKALIVGPSLSELKLSDNHQKKPFSEVDEGLDSSQLSVTRYVLGPTPYESMLPHSKLTLRDPSDNTNIERVRIPSDGIVSNEQAIIVFPAFIVFVPELTCYMHFLFSSNTKRNYEDQQMTVTLKPLDFIIPENKNKNLYLILSCLLKRVDNFKLTTSMSTLSYILRTFFVIFEYVLSSLKKEAYPYWRPHFAIKSLEAASVVCLGDLSDDGFYDFYVRSVVLLR</sequence>
<proteinExistence type="predicted"/>
<dbReference type="AlphaFoldDB" id="A0A2I0B5T0"/>
<protein>
    <submittedName>
        <fullName evidence="1">Uncharacterized protein</fullName>
    </submittedName>
</protein>
<organism evidence="1 2">
    <name type="scientific">Apostasia shenzhenica</name>
    <dbReference type="NCBI Taxonomy" id="1088818"/>
    <lineage>
        <taxon>Eukaryota</taxon>
        <taxon>Viridiplantae</taxon>
        <taxon>Streptophyta</taxon>
        <taxon>Embryophyta</taxon>
        <taxon>Tracheophyta</taxon>
        <taxon>Spermatophyta</taxon>
        <taxon>Magnoliopsida</taxon>
        <taxon>Liliopsida</taxon>
        <taxon>Asparagales</taxon>
        <taxon>Orchidaceae</taxon>
        <taxon>Apostasioideae</taxon>
        <taxon>Apostasia</taxon>
    </lineage>
</organism>
<gene>
    <name evidence="1" type="ORF">AXF42_Ash007931</name>
</gene>
<keyword evidence="2" id="KW-1185">Reference proteome</keyword>
<evidence type="ECO:0000313" key="1">
    <source>
        <dbReference type="EMBL" id="PKA63135.1"/>
    </source>
</evidence>